<sequence length="190" mass="20879">MRLSATTVVALIAVAFLAGYLLAGTSQQPTVTRTLTVDRTQTATIVSTIVQTTTLTTTRTTTAGLVSIGGKPADMVARVIRVVDGDTFDGFPSGRVRLADINTPERNQPGYMEATNALRGLIEGKTVYLDVDDVAVMDSYNRLVAVVYVDYNATHVLNVNLWLVVNRYAEIRDFRNEFNPSTWTLYTPRN</sequence>
<name>A0A7C5Y4W7_CALS0</name>
<comment type="caution">
    <text evidence="2">The sequence shown here is derived from an EMBL/GenBank/DDBJ whole genome shotgun (WGS) entry which is preliminary data.</text>
</comment>
<proteinExistence type="predicted"/>
<dbReference type="InterPro" id="IPR035437">
    <property type="entry name" value="SNase_OB-fold_sf"/>
</dbReference>
<dbReference type="EMBL" id="DRXS01000026">
    <property type="protein sequence ID" value="HHR40277.1"/>
    <property type="molecule type" value="Genomic_DNA"/>
</dbReference>
<dbReference type="Pfam" id="PF00565">
    <property type="entry name" value="SNase"/>
    <property type="match status" value="1"/>
</dbReference>
<gene>
    <name evidence="2" type="ORF">ENM42_00440</name>
</gene>
<feature type="domain" description="TNase-like" evidence="1">
    <location>
        <begin position="73"/>
        <end position="190"/>
    </location>
</feature>
<organism evidence="2">
    <name type="scientific">Caldiarchaeum subterraneum</name>
    <dbReference type="NCBI Taxonomy" id="311458"/>
    <lineage>
        <taxon>Archaea</taxon>
        <taxon>Nitrososphaerota</taxon>
        <taxon>Candidatus Caldarchaeales</taxon>
        <taxon>Candidatus Caldarchaeaceae</taxon>
        <taxon>Candidatus Caldarchaeum</taxon>
    </lineage>
</organism>
<dbReference type="Gene3D" id="2.40.50.90">
    <property type="match status" value="1"/>
</dbReference>
<evidence type="ECO:0000313" key="2">
    <source>
        <dbReference type="EMBL" id="HHR40277.1"/>
    </source>
</evidence>
<protein>
    <recommendedName>
        <fullName evidence="1">TNase-like domain-containing protein</fullName>
    </recommendedName>
</protein>
<accession>A0A7C5Y4W7</accession>
<reference evidence="2" key="1">
    <citation type="journal article" date="2020" name="mSystems">
        <title>Genome- and Community-Level Interaction Insights into Carbon Utilization and Element Cycling Functions of Hydrothermarchaeota in Hydrothermal Sediment.</title>
        <authorList>
            <person name="Zhou Z."/>
            <person name="Liu Y."/>
            <person name="Xu W."/>
            <person name="Pan J."/>
            <person name="Luo Z.H."/>
            <person name="Li M."/>
        </authorList>
    </citation>
    <scope>NUCLEOTIDE SEQUENCE [LARGE SCALE GENOMIC DNA]</scope>
    <source>
        <strain evidence="2">SpSt-1084</strain>
    </source>
</reference>
<dbReference type="SMART" id="SM00318">
    <property type="entry name" value="SNc"/>
    <property type="match status" value="1"/>
</dbReference>
<dbReference type="SUPFAM" id="SSF50199">
    <property type="entry name" value="Staphylococcal nuclease"/>
    <property type="match status" value="1"/>
</dbReference>
<dbReference type="PROSITE" id="PS50830">
    <property type="entry name" value="TNASE_3"/>
    <property type="match status" value="1"/>
</dbReference>
<dbReference type="InterPro" id="IPR016071">
    <property type="entry name" value="Staphylococal_nuclease_OB-fold"/>
</dbReference>
<dbReference type="AlphaFoldDB" id="A0A7C5Y4W7"/>
<evidence type="ECO:0000259" key="1">
    <source>
        <dbReference type="PROSITE" id="PS50830"/>
    </source>
</evidence>